<reference evidence="1 2" key="1">
    <citation type="submission" date="2019-05" db="EMBL/GenBank/DDBJ databases">
        <title>Novel genomic isolates of S.pyogenes and S.dysgalactiae subsp. equisimilis associated to necrotising fasciitis (NSTI).</title>
        <authorList>
            <person name="Barrantes I."/>
        </authorList>
    </citation>
    <scope>NUCLEOTIDE SEQUENCE [LARGE SCALE GENOMIC DNA]</scope>
    <source>
        <strain evidence="1 2">SPY6028</strain>
    </source>
</reference>
<keyword evidence="1" id="KW-0378">Hydrolase</keyword>
<dbReference type="EMBL" id="VCID01000187">
    <property type="protein sequence ID" value="TNY48577.1"/>
    <property type="molecule type" value="Genomic_DNA"/>
</dbReference>
<protein>
    <submittedName>
        <fullName evidence="1">Restriction endonuclease</fullName>
    </submittedName>
</protein>
<organism evidence="1 2">
    <name type="scientific">Streptococcus pyogenes</name>
    <dbReference type="NCBI Taxonomy" id="1314"/>
    <lineage>
        <taxon>Bacteria</taxon>
        <taxon>Bacillati</taxon>
        <taxon>Bacillota</taxon>
        <taxon>Bacilli</taxon>
        <taxon>Lactobacillales</taxon>
        <taxon>Streptococcaceae</taxon>
        <taxon>Streptococcus</taxon>
    </lineage>
</organism>
<keyword evidence="1" id="KW-0255">Endonuclease</keyword>
<evidence type="ECO:0000313" key="1">
    <source>
        <dbReference type="EMBL" id="TNY48577.1"/>
    </source>
</evidence>
<sequence length="142" mass="16211">DIKILGLIKNKRLYKYINKKYIEEHENLNKYKVVLPKSNGSGAIGEVLSTPLVGTPLVGYTQSFISFGDFDTREEAENCLKYIKTTFCRTLLGTLKITQDNNKDTWQNVPLQDFSVNSDIDWTQSVADIDRQLDQKYGLSPE</sequence>
<feature type="non-terminal residue" evidence="1">
    <location>
        <position position="1"/>
    </location>
</feature>
<evidence type="ECO:0000313" key="2">
    <source>
        <dbReference type="Proteomes" id="UP000316580"/>
    </source>
</evidence>
<dbReference type="AlphaFoldDB" id="A0A660A7J5"/>
<dbReference type="Proteomes" id="UP000316580">
    <property type="component" value="Unassembled WGS sequence"/>
</dbReference>
<proteinExistence type="predicted"/>
<name>A0A660A7J5_STRPY</name>
<comment type="caution">
    <text evidence="1">The sequence shown here is derived from an EMBL/GenBank/DDBJ whole genome shotgun (WGS) entry which is preliminary data.</text>
</comment>
<accession>A0A660A7J5</accession>
<dbReference type="GO" id="GO:0004519">
    <property type="term" value="F:endonuclease activity"/>
    <property type="evidence" value="ECO:0007669"/>
    <property type="project" value="UniProtKB-KW"/>
</dbReference>
<keyword evidence="1" id="KW-0540">Nuclease</keyword>
<feature type="non-terminal residue" evidence="1">
    <location>
        <position position="142"/>
    </location>
</feature>
<gene>
    <name evidence="1" type="ORF">FGO82_00800</name>
</gene>